<dbReference type="Gene3D" id="3.40.1090.10">
    <property type="entry name" value="Cytosolic phospholipase A2 catalytic domain"/>
    <property type="match status" value="1"/>
</dbReference>
<evidence type="ECO:0000256" key="1">
    <source>
        <dbReference type="ARBA" id="ARBA00023098"/>
    </source>
</evidence>
<dbReference type="InterPro" id="IPR002641">
    <property type="entry name" value="PNPLA_dom"/>
</dbReference>
<gene>
    <name evidence="4" type="ORF">L21SP2_2925</name>
</gene>
<keyword evidence="1" id="KW-0443">Lipid metabolism</keyword>
<dbReference type="HOGENOM" id="CLU_721391_0_0_12"/>
<dbReference type="Pfam" id="PF01734">
    <property type="entry name" value="Patatin"/>
    <property type="match status" value="1"/>
</dbReference>
<dbReference type="eggNOG" id="COG1752">
    <property type="taxonomic scope" value="Bacteria"/>
</dbReference>
<proteinExistence type="predicted"/>
<feature type="domain" description="PNPLA" evidence="3">
    <location>
        <begin position="1"/>
        <end position="150"/>
    </location>
</feature>
<dbReference type="KEGG" id="slr:L21SP2_2925"/>
<organism evidence="4 5">
    <name type="scientific">Salinispira pacifica</name>
    <dbReference type="NCBI Taxonomy" id="1307761"/>
    <lineage>
        <taxon>Bacteria</taxon>
        <taxon>Pseudomonadati</taxon>
        <taxon>Spirochaetota</taxon>
        <taxon>Spirochaetia</taxon>
        <taxon>Spirochaetales</taxon>
        <taxon>Spirochaetaceae</taxon>
        <taxon>Salinispira</taxon>
    </lineage>
</organism>
<evidence type="ECO:0000259" key="3">
    <source>
        <dbReference type="PROSITE" id="PS51635"/>
    </source>
</evidence>
<comment type="caution">
    <text evidence="2">Lacks conserved residue(s) required for the propagation of feature annotation.</text>
</comment>
<name>V5WMA1_9SPIO</name>
<evidence type="ECO:0000256" key="2">
    <source>
        <dbReference type="PROSITE-ProRule" id="PRU01161"/>
    </source>
</evidence>
<sequence length="383" mass="43585">MGALNATLMAQGDWDFAVELWSNLGIQDVLTLPDFLQGEDISKLSWRKTVALLQEVRRSGGLDSSPLLNMLRTRSKEEKLRKSGVDLGVVTFGVSKFRPLKIFLDEMEPGSLPDYLYASASFPLFKMAKIEDKRFTDGGVWDNLPWSMLTERGYRDLVIIDISAYGMVRRPDPENRRILYIKNSLPLPHLMDFSRKSLDYSRKLGRLDSMRILGDVGGLEYYIDPSKDSKNRLGRIEDNGRVIISQDLPDNLKKIRSGGLAVFEAAAKAYGIPRAEYYSVDTLFREIREKDRKLVQGIRNGREEGGLNPGTIRDILFDIAKQKMGDHERLSENPPILWLMGGKILLPKQSGYIKSMLKVLYPELETALQFRQLFDFPELNAES</sequence>
<reference evidence="4 5" key="1">
    <citation type="journal article" date="2015" name="Stand. Genomic Sci.">
        <title>Complete genome sequence and description of Salinispira pacifica gen. nov., sp. nov., a novel spirochaete isolated form a hypersaline microbial mat.</title>
        <authorList>
            <person name="Ben Hania W."/>
            <person name="Joseph M."/>
            <person name="Schumann P."/>
            <person name="Bunk B."/>
            <person name="Fiebig A."/>
            <person name="Sproer C."/>
            <person name="Klenk H.P."/>
            <person name="Fardeau M.L."/>
            <person name="Spring S."/>
        </authorList>
    </citation>
    <scope>NUCLEOTIDE SEQUENCE [LARGE SCALE GENOMIC DNA]</scope>
    <source>
        <strain evidence="4 5">L21-RPul-D2</strain>
    </source>
</reference>
<accession>V5WMA1</accession>
<feature type="short sequence motif" description="DGA/G" evidence="2">
    <location>
        <begin position="137"/>
        <end position="139"/>
    </location>
</feature>
<dbReference type="STRING" id="1307761.L21SP2_2925"/>
<keyword evidence="5" id="KW-1185">Reference proteome</keyword>
<evidence type="ECO:0000313" key="4">
    <source>
        <dbReference type="EMBL" id="AHC16271.1"/>
    </source>
</evidence>
<protein>
    <recommendedName>
        <fullName evidence="3">PNPLA domain-containing protein</fullName>
    </recommendedName>
</protein>
<dbReference type="PROSITE" id="PS51635">
    <property type="entry name" value="PNPLA"/>
    <property type="match status" value="1"/>
</dbReference>
<dbReference type="SUPFAM" id="SSF52151">
    <property type="entry name" value="FabD/lysophospholipase-like"/>
    <property type="match status" value="1"/>
</dbReference>
<dbReference type="GO" id="GO:0006629">
    <property type="term" value="P:lipid metabolic process"/>
    <property type="evidence" value="ECO:0007669"/>
    <property type="project" value="UniProtKB-KW"/>
</dbReference>
<dbReference type="AlphaFoldDB" id="V5WMA1"/>
<evidence type="ECO:0000313" key="5">
    <source>
        <dbReference type="Proteomes" id="UP000018680"/>
    </source>
</evidence>
<dbReference type="EMBL" id="CP006939">
    <property type="protein sequence ID" value="AHC16271.1"/>
    <property type="molecule type" value="Genomic_DNA"/>
</dbReference>
<dbReference type="Proteomes" id="UP000018680">
    <property type="component" value="Chromosome"/>
</dbReference>
<dbReference type="InterPro" id="IPR016035">
    <property type="entry name" value="Acyl_Trfase/lysoPLipase"/>
</dbReference>